<keyword evidence="1" id="KW-0472">Membrane</keyword>
<dbReference type="Gene3D" id="3.30.450.40">
    <property type="match status" value="1"/>
</dbReference>
<gene>
    <name evidence="3" type="ORF">SAMN05443428_10123</name>
</gene>
<dbReference type="AlphaFoldDB" id="A0A1T4WDR9"/>
<dbReference type="SMART" id="SM00267">
    <property type="entry name" value="GGDEF"/>
    <property type="match status" value="1"/>
</dbReference>
<evidence type="ECO:0000313" key="4">
    <source>
        <dbReference type="Proteomes" id="UP000190105"/>
    </source>
</evidence>
<keyword evidence="1" id="KW-1133">Transmembrane helix</keyword>
<dbReference type="InterPro" id="IPR003018">
    <property type="entry name" value="GAF"/>
</dbReference>
<dbReference type="PANTHER" id="PTHR45138:SF6">
    <property type="entry name" value="DIGUANYLATE CYCLASE DGCN"/>
    <property type="match status" value="1"/>
</dbReference>
<protein>
    <submittedName>
        <fullName evidence="3">Diguanylate cyclase (GGDEF) domain-containing protein</fullName>
    </submittedName>
</protein>
<feature type="domain" description="GGDEF" evidence="2">
    <location>
        <begin position="260"/>
        <end position="388"/>
    </location>
</feature>
<dbReference type="NCBIfam" id="TIGR00254">
    <property type="entry name" value="GGDEF"/>
    <property type="match status" value="1"/>
</dbReference>
<dbReference type="Pfam" id="PF13185">
    <property type="entry name" value="GAF_2"/>
    <property type="match status" value="1"/>
</dbReference>
<dbReference type="EMBL" id="FUYH01000001">
    <property type="protein sequence ID" value="SKA75454.1"/>
    <property type="molecule type" value="Genomic_DNA"/>
</dbReference>
<feature type="transmembrane region" description="Helical" evidence="1">
    <location>
        <begin position="20"/>
        <end position="37"/>
    </location>
</feature>
<dbReference type="GO" id="GO:0005886">
    <property type="term" value="C:plasma membrane"/>
    <property type="evidence" value="ECO:0007669"/>
    <property type="project" value="TreeGrafter"/>
</dbReference>
<dbReference type="SMART" id="SM00065">
    <property type="entry name" value="GAF"/>
    <property type="match status" value="1"/>
</dbReference>
<dbReference type="SUPFAM" id="SSF55073">
    <property type="entry name" value="Nucleotide cyclase"/>
    <property type="match status" value="1"/>
</dbReference>
<keyword evidence="4" id="KW-1185">Reference proteome</keyword>
<dbReference type="GO" id="GO:0043709">
    <property type="term" value="P:cell adhesion involved in single-species biofilm formation"/>
    <property type="evidence" value="ECO:0007669"/>
    <property type="project" value="TreeGrafter"/>
</dbReference>
<proteinExistence type="predicted"/>
<dbReference type="GO" id="GO:0052621">
    <property type="term" value="F:diguanylate cyclase activity"/>
    <property type="evidence" value="ECO:0007669"/>
    <property type="project" value="TreeGrafter"/>
</dbReference>
<organism evidence="3 4">
    <name type="scientific">Caloramator quimbayensis</name>
    <dbReference type="NCBI Taxonomy" id="1147123"/>
    <lineage>
        <taxon>Bacteria</taxon>
        <taxon>Bacillati</taxon>
        <taxon>Bacillota</taxon>
        <taxon>Clostridia</taxon>
        <taxon>Eubacteriales</taxon>
        <taxon>Clostridiaceae</taxon>
        <taxon>Caloramator</taxon>
    </lineage>
</organism>
<dbReference type="Proteomes" id="UP000190105">
    <property type="component" value="Unassembled WGS sequence"/>
</dbReference>
<name>A0A1T4WDR9_9CLOT</name>
<accession>A0A1T4WDR9</accession>
<dbReference type="InterPro" id="IPR029787">
    <property type="entry name" value="Nucleotide_cyclase"/>
</dbReference>
<dbReference type="FunFam" id="3.30.70.270:FF:000001">
    <property type="entry name" value="Diguanylate cyclase domain protein"/>
    <property type="match status" value="1"/>
</dbReference>
<dbReference type="Gene3D" id="3.30.70.270">
    <property type="match status" value="1"/>
</dbReference>
<dbReference type="PANTHER" id="PTHR45138">
    <property type="entry name" value="REGULATORY COMPONENTS OF SENSORY TRANSDUCTION SYSTEM"/>
    <property type="match status" value="1"/>
</dbReference>
<evidence type="ECO:0000259" key="2">
    <source>
        <dbReference type="PROSITE" id="PS50887"/>
    </source>
</evidence>
<dbReference type="GO" id="GO:1902201">
    <property type="term" value="P:negative regulation of bacterial-type flagellum-dependent cell motility"/>
    <property type="evidence" value="ECO:0007669"/>
    <property type="project" value="TreeGrafter"/>
</dbReference>
<dbReference type="OrthoDB" id="9805474at2"/>
<evidence type="ECO:0000256" key="1">
    <source>
        <dbReference type="SAM" id="Phobius"/>
    </source>
</evidence>
<dbReference type="InterPro" id="IPR050469">
    <property type="entry name" value="Diguanylate_Cyclase"/>
</dbReference>
<dbReference type="PROSITE" id="PS50887">
    <property type="entry name" value="GGDEF"/>
    <property type="match status" value="1"/>
</dbReference>
<dbReference type="CDD" id="cd01949">
    <property type="entry name" value="GGDEF"/>
    <property type="match status" value="1"/>
</dbReference>
<reference evidence="4" key="1">
    <citation type="submission" date="2017-02" db="EMBL/GenBank/DDBJ databases">
        <authorList>
            <person name="Varghese N."/>
            <person name="Submissions S."/>
        </authorList>
    </citation>
    <scope>NUCLEOTIDE SEQUENCE [LARGE SCALE GENOMIC DNA]</scope>
    <source>
        <strain evidence="4">USBA 833</strain>
    </source>
</reference>
<dbReference type="InterPro" id="IPR000160">
    <property type="entry name" value="GGDEF_dom"/>
</dbReference>
<dbReference type="InterPro" id="IPR029016">
    <property type="entry name" value="GAF-like_dom_sf"/>
</dbReference>
<dbReference type="InterPro" id="IPR043128">
    <property type="entry name" value="Rev_trsase/Diguanyl_cyclase"/>
</dbReference>
<dbReference type="STRING" id="1147123.SAMN05443428_10123"/>
<dbReference type="SUPFAM" id="SSF55781">
    <property type="entry name" value="GAF domain-like"/>
    <property type="match status" value="1"/>
</dbReference>
<evidence type="ECO:0000313" key="3">
    <source>
        <dbReference type="EMBL" id="SKA75454.1"/>
    </source>
</evidence>
<sequence>MLISDIIYTKEGYLGGLKLHYEFLFLIVIAFVYFYSIEFIKYREIKYLYDRTNEINNTLLKISEDLQNYEDINNLYKKMLYDTVNLIKGADCGSILIYNKQKDEMEFVAAIPFDLNELKKIRLKREELYLYNTTNLKAPDIIKNPAYFDSINMSEEKFHKLNSSRALDIKATLSAPLYINGEFYGVINVDSKKSENAFSDKDIELIKYIARQLETAIKNALLMNELIEINRIDKLTDVYNRRYFEEIMEKEIKRAARYNNIFSLIMIDMDNFKIINDSYGHNMGDEILRYFVDVIKQNIRSTDIVSRFAGDEFIIVMHSCDKEQALQKIEDIRSYLKNHTYCNISVEFSAGVCTYYKGATLQDIIISADNSMYEEKRQRKGFSSCVYF</sequence>
<keyword evidence="1" id="KW-0812">Transmembrane</keyword>
<dbReference type="Pfam" id="PF00990">
    <property type="entry name" value="GGDEF"/>
    <property type="match status" value="1"/>
</dbReference>